<dbReference type="EMBL" id="EF147571">
    <property type="protein sequence ID" value="ABK95584.1"/>
    <property type="molecule type" value="mRNA"/>
</dbReference>
<accession>A9PGT1</accession>
<evidence type="ECO:0000313" key="1">
    <source>
        <dbReference type="EMBL" id="ABK95584.1"/>
    </source>
</evidence>
<protein>
    <submittedName>
        <fullName evidence="1">Uncharacterized protein</fullName>
    </submittedName>
</protein>
<name>A9PGT1_POPTR</name>
<proteinExistence type="evidence at transcript level"/>
<reference evidence="1" key="1">
    <citation type="journal article" date="2008" name="BMC Genomics">
        <title>Analysis of 4,664 high-quality sequence-finished poplar full-length cDNA clones and their utility for the discovery of genes responding to insect feeding.</title>
        <authorList>
            <person name="Ralph S.G."/>
            <person name="Chun H.J."/>
            <person name="Cooper D."/>
            <person name="Kirkpatrick R."/>
            <person name="Kolosova N."/>
            <person name="Gunter L."/>
            <person name="Tuskan G.A."/>
            <person name="Douglas C.J."/>
            <person name="Holt R.A."/>
            <person name="Jones S.J."/>
            <person name="Marra M.A."/>
            <person name="Bohlmann J."/>
        </authorList>
    </citation>
    <scope>NUCLEOTIDE SEQUENCE</scope>
    <source>
        <tissue evidence="1">Young and mature leaves</tissue>
    </source>
</reference>
<organism evidence="1">
    <name type="scientific">Populus trichocarpa</name>
    <name type="common">Western balsam poplar</name>
    <name type="synonym">Populus balsamifera subsp. trichocarpa</name>
    <dbReference type="NCBI Taxonomy" id="3694"/>
    <lineage>
        <taxon>Eukaryota</taxon>
        <taxon>Viridiplantae</taxon>
        <taxon>Streptophyta</taxon>
        <taxon>Embryophyta</taxon>
        <taxon>Tracheophyta</taxon>
        <taxon>Spermatophyta</taxon>
        <taxon>Magnoliopsida</taxon>
        <taxon>eudicotyledons</taxon>
        <taxon>Gunneridae</taxon>
        <taxon>Pentapetalae</taxon>
        <taxon>rosids</taxon>
        <taxon>fabids</taxon>
        <taxon>Malpighiales</taxon>
        <taxon>Salicaceae</taxon>
        <taxon>Saliceae</taxon>
        <taxon>Populus</taxon>
    </lineage>
</organism>
<dbReference type="AlphaFoldDB" id="A9PGT1"/>
<sequence length="75" mass="9119">MIFMENTRPRYYCLCLMSLKDQEMGTMWWLEGLLLHHLEKESPLLLLASVRLWVHFLIKRLLPAFVNHHKDRLLE</sequence>